<dbReference type="STRING" id="56193.YP76_19345"/>
<keyword evidence="3" id="KW-1185">Reference proteome</keyword>
<dbReference type="Proteomes" id="UP000033874">
    <property type="component" value="Unassembled WGS sequence"/>
</dbReference>
<dbReference type="SUPFAM" id="SSF54593">
    <property type="entry name" value="Glyoxalase/Bleomycin resistance protein/Dihydroxybiphenyl dioxygenase"/>
    <property type="match status" value="2"/>
</dbReference>
<evidence type="ECO:0000259" key="1">
    <source>
        <dbReference type="Pfam" id="PF00903"/>
    </source>
</evidence>
<dbReference type="InterPro" id="IPR004360">
    <property type="entry name" value="Glyas_Fos-R_dOase_dom"/>
</dbReference>
<organism evidence="2 3">
    <name type="scientific">Sphingobium chungbukense</name>
    <dbReference type="NCBI Taxonomy" id="56193"/>
    <lineage>
        <taxon>Bacteria</taxon>
        <taxon>Pseudomonadati</taxon>
        <taxon>Pseudomonadota</taxon>
        <taxon>Alphaproteobacteria</taxon>
        <taxon>Sphingomonadales</taxon>
        <taxon>Sphingomonadaceae</taxon>
        <taxon>Sphingobium</taxon>
    </lineage>
</organism>
<dbReference type="EMBL" id="LBIC01000009">
    <property type="protein sequence ID" value="KKW90710.1"/>
    <property type="molecule type" value="Genomic_DNA"/>
</dbReference>
<dbReference type="Gene3D" id="3.10.180.10">
    <property type="entry name" value="2,3-Dihydroxybiphenyl 1,2-Dioxygenase, domain 1"/>
    <property type="match status" value="2"/>
</dbReference>
<gene>
    <name evidence="2" type="ORF">YP76_19345</name>
</gene>
<dbReference type="RefSeq" id="WP_046765210.1">
    <property type="nucleotide sequence ID" value="NZ_LBIC01000009.1"/>
</dbReference>
<sequence>MSAYLTHGRIAGGVISTPDLNAALRDYHDCLGLRIVEQGRLDADLAASWGCPKSAGAPFAVLQPESGAHCFLRLVEAPLPADFKPTRSYGWAAYELTVQDVFGWPQRLQGSGFDIVGPPKALEGMPYFVPMQVTGRGREMIYLNEVAEDTPASDLPKARSLTDHIFIAILATPDREASLQWFERALKLDISTSYTLAYSMINNAFGLGSDYRTTITMVQKGRLPIVEVDDYPAEATVRQGDPDMLPPGNAMITLAVDDLDALDVTFIAPPTRRGGAIYGDRRVVTVRGFAGELIELIEIGG</sequence>
<dbReference type="AlphaFoldDB" id="A0A0M3ALK1"/>
<feature type="domain" description="Glyoxalase/fosfomycin resistance/dioxygenase" evidence="1">
    <location>
        <begin position="15"/>
        <end position="120"/>
    </location>
</feature>
<dbReference type="InterPro" id="IPR029068">
    <property type="entry name" value="Glyas_Bleomycin-R_OHBP_Dase"/>
</dbReference>
<dbReference type="Pfam" id="PF00903">
    <property type="entry name" value="Glyoxalase"/>
    <property type="match status" value="1"/>
</dbReference>
<accession>A0A0M3ALK1</accession>
<proteinExistence type="predicted"/>
<dbReference type="PATRIC" id="fig|56193.3.peg.4072"/>
<comment type="caution">
    <text evidence="2">The sequence shown here is derived from an EMBL/GenBank/DDBJ whole genome shotgun (WGS) entry which is preliminary data.</text>
</comment>
<protein>
    <recommendedName>
        <fullName evidence="1">Glyoxalase/fosfomycin resistance/dioxygenase domain-containing protein</fullName>
    </recommendedName>
</protein>
<name>A0A0M3ALK1_9SPHN</name>
<evidence type="ECO:0000313" key="2">
    <source>
        <dbReference type="EMBL" id="KKW90710.1"/>
    </source>
</evidence>
<evidence type="ECO:0000313" key="3">
    <source>
        <dbReference type="Proteomes" id="UP000033874"/>
    </source>
</evidence>
<reference evidence="2 3" key="1">
    <citation type="submission" date="2015-04" db="EMBL/GenBank/DDBJ databases">
        <title>Genome sequence of aromatic hydrocarbons-degrading Sphingobium chungbukense DJ77.</title>
        <authorList>
            <person name="Kim Y.-C."/>
            <person name="Chae J.-C."/>
        </authorList>
    </citation>
    <scope>NUCLEOTIDE SEQUENCE [LARGE SCALE GENOMIC DNA]</scope>
    <source>
        <strain evidence="2 3">DJ77</strain>
    </source>
</reference>